<protein>
    <submittedName>
        <fullName evidence="15">TonB-dependent siderophore receptor</fullName>
    </submittedName>
</protein>
<evidence type="ECO:0000256" key="6">
    <source>
        <dbReference type="ARBA" id="ARBA00023077"/>
    </source>
</evidence>
<evidence type="ECO:0000256" key="4">
    <source>
        <dbReference type="ARBA" id="ARBA00022452"/>
    </source>
</evidence>
<dbReference type="Proteomes" id="UP000011021">
    <property type="component" value="Unassembled WGS sequence"/>
</dbReference>
<dbReference type="GO" id="GO:0038023">
    <property type="term" value="F:signaling receptor activity"/>
    <property type="evidence" value="ECO:0007669"/>
    <property type="project" value="InterPro"/>
</dbReference>
<dbReference type="CDD" id="cd01347">
    <property type="entry name" value="ligand_gated_channel"/>
    <property type="match status" value="1"/>
</dbReference>
<keyword evidence="9 10" id="KW-0998">Cell outer membrane</keyword>
<evidence type="ECO:0000256" key="11">
    <source>
        <dbReference type="RuleBase" id="RU003357"/>
    </source>
</evidence>
<comment type="caution">
    <text evidence="15">The sequence shown here is derived from an EMBL/GenBank/DDBJ whole genome shotgun (WGS) entry which is preliminary data.</text>
</comment>
<dbReference type="Pfam" id="PF07715">
    <property type="entry name" value="Plug"/>
    <property type="match status" value="1"/>
</dbReference>
<dbReference type="InterPro" id="IPR010105">
    <property type="entry name" value="TonB_sidphr_rcpt"/>
</dbReference>
<evidence type="ECO:0000259" key="13">
    <source>
        <dbReference type="Pfam" id="PF00593"/>
    </source>
</evidence>
<sequence length="718" mass="78067">MISTCPHTLRRLPLMLALALAAPLAHAQEVIVAAESAESAPSGKDDATLQAVHVTAVRSEGFKPVTVKAGTFRGADVMDVPSTINVVTSKVLEAQAAEGLYDAVRNTAGVTRQQNGGDTWDQLVIRGVEVQNRTNYRLNGSMPIMNFSQVPMENKARVEVLKGASALYYGFTAPSGIVNYVTKRAGLHPVTSVGLRFDTNGTLLAHADVGRRFGDEDQYALRLNVAGGQLGNYLDGVDEGNRSFASAAFDWRVTSRLVLALDLEYDRRRTVEQAGVALPAAVNGTITLPRAVDPKKLVGPDWATFRAETTNIQARADYSLSDNWALTVEAGRSKVDRDRTLPIFQFTNAAAVATGAGRIRGNMQNNVNTSDLLRGELAGTFDTAGVTHNLTAGVARAEKKQDPVYQRNYTVASQNLYNPVAITNYTLGTRPANPTSPLLETSDLGVYAIDRVDLNPQWQVIGGLRYSKYKSDQGTNHYDATKTTPMASVVYKPDDTLSFYGSYGKALEEGEAAPAGTANQNERLRPGVSDQYEIGARWQIPNGTLLSAAVFDINRPGYYTNANNVYTADGEQRYRGLELSAQGTLTRQLSWQSSALWLDPKFRKINDTYNGKRPENAARYTGSLFLSYALDDFAPGLSVNGGAYYTGRRPVNDLNQAWLGGVTLYSAGVQYQHHLFGKQTTWQLNVDNLADKRYWAGGGNRLAAGSPRVIKLGVKVDL</sequence>
<dbReference type="EMBL" id="AEQP01000001">
    <property type="protein sequence ID" value="EFV95931.1"/>
    <property type="molecule type" value="Genomic_DNA"/>
</dbReference>
<feature type="signal peptide" evidence="12">
    <location>
        <begin position="1"/>
        <end position="27"/>
    </location>
</feature>
<evidence type="ECO:0000313" key="16">
    <source>
        <dbReference type="Proteomes" id="UP000011021"/>
    </source>
</evidence>
<evidence type="ECO:0000256" key="7">
    <source>
        <dbReference type="ARBA" id="ARBA00023136"/>
    </source>
</evidence>
<dbReference type="GO" id="GO:0015344">
    <property type="term" value="F:siderophore uptake transmembrane transporter activity"/>
    <property type="evidence" value="ECO:0007669"/>
    <property type="project" value="TreeGrafter"/>
</dbReference>
<keyword evidence="16" id="KW-1185">Reference proteome</keyword>
<evidence type="ECO:0000256" key="1">
    <source>
        <dbReference type="ARBA" id="ARBA00004571"/>
    </source>
</evidence>
<dbReference type="GO" id="GO:0015891">
    <property type="term" value="P:siderophore transport"/>
    <property type="evidence" value="ECO:0007669"/>
    <property type="project" value="InterPro"/>
</dbReference>
<evidence type="ECO:0000256" key="12">
    <source>
        <dbReference type="SAM" id="SignalP"/>
    </source>
</evidence>
<reference evidence="15 16" key="1">
    <citation type="submission" date="2010-12" db="EMBL/GenBank/DDBJ databases">
        <authorList>
            <person name="Muzny D."/>
            <person name="Qin X."/>
            <person name="Deng J."/>
            <person name="Jiang H."/>
            <person name="Liu Y."/>
            <person name="Qu J."/>
            <person name="Song X.-Z."/>
            <person name="Zhang L."/>
            <person name="Thornton R."/>
            <person name="Coyle M."/>
            <person name="Francisco L."/>
            <person name="Jackson L."/>
            <person name="Javaid M."/>
            <person name="Korchina V."/>
            <person name="Kovar C."/>
            <person name="Mata R."/>
            <person name="Mathew T."/>
            <person name="Ngo R."/>
            <person name="Nguyen L."/>
            <person name="Nguyen N."/>
            <person name="Okwuonu G."/>
            <person name="Ongeri F."/>
            <person name="Pham C."/>
            <person name="Simmons D."/>
            <person name="Wilczek-Boney K."/>
            <person name="Hale W."/>
            <person name="Jakkamsetti A."/>
            <person name="Pham P."/>
            <person name="Ruth R."/>
            <person name="San Lucas F."/>
            <person name="Warren J."/>
            <person name="Zhang J."/>
            <person name="Zhao Z."/>
            <person name="Zhou C."/>
            <person name="Zhu D."/>
            <person name="Lee S."/>
            <person name="Bess C."/>
            <person name="Blankenburg K."/>
            <person name="Forbes L."/>
            <person name="Fu Q."/>
            <person name="Gubbala S."/>
            <person name="Hirani K."/>
            <person name="Jayaseelan J.C."/>
            <person name="Lara F."/>
            <person name="Munidasa M."/>
            <person name="Palculict T."/>
            <person name="Patil S."/>
            <person name="Pu L.-L."/>
            <person name="Saada N."/>
            <person name="Tang L."/>
            <person name="Weissenberger G."/>
            <person name="Zhu Y."/>
            <person name="Hemphill L."/>
            <person name="Shang Y."/>
            <person name="Youmans B."/>
            <person name="Ayvaz T."/>
            <person name="Ross M."/>
            <person name="Santibanez J."/>
            <person name="Aqrawi P."/>
            <person name="Gross S."/>
            <person name="Joshi V."/>
            <person name="Fowler G."/>
            <person name="Nazareth L."/>
            <person name="Reid J."/>
            <person name="Worley K."/>
            <person name="Petrosino J."/>
            <person name="Highlander S."/>
            <person name="Gibbs R."/>
        </authorList>
    </citation>
    <scope>NUCLEOTIDE SEQUENCE [LARGE SCALE GENOMIC DNA]</scope>
    <source>
        <strain evidence="15 16">ATCC 51599</strain>
    </source>
</reference>
<evidence type="ECO:0000259" key="14">
    <source>
        <dbReference type="Pfam" id="PF07715"/>
    </source>
</evidence>
<accession>E7RUE8</accession>
<keyword evidence="12" id="KW-0732">Signal</keyword>
<dbReference type="InterPro" id="IPR000531">
    <property type="entry name" value="Beta-barrel_TonB"/>
</dbReference>
<dbReference type="SUPFAM" id="SSF56935">
    <property type="entry name" value="Porins"/>
    <property type="match status" value="1"/>
</dbReference>
<dbReference type="InterPro" id="IPR039426">
    <property type="entry name" value="TonB-dep_rcpt-like"/>
</dbReference>
<evidence type="ECO:0000256" key="10">
    <source>
        <dbReference type="PROSITE-ProRule" id="PRU01360"/>
    </source>
</evidence>
<feature type="chain" id="PRO_5003221583" evidence="12">
    <location>
        <begin position="28"/>
        <end position="718"/>
    </location>
</feature>
<evidence type="ECO:0000256" key="9">
    <source>
        <dbReference type="ARBA" id="ARBA00023237"/>
    </source>
</evidence>
<dbReference type="STRING" id="887898.HMPREF0551_0114"/>
<gene>
    <name evidence="15" type="ORF">HMPREF0551_0114</name>
</gene>
<dbReference type="InterPro" id="IPR036942">
    <property type="entry name" value="Beta-barrel_TonB_sf"/>
</dbReference>
<dbReference type="InterPro" id="IPR012910">
    <property type="entry name" value="Plug_dom"/>
</dbReference>
<dbReference type="Gene3D" id="2.40.170.20">
    <property type="entry name" value="TonB-dependent receptor, beta-barrel domain"/>
    <property type="match status" value="1"/>
</dbReference>
<dbReference type="Pfam" id="PF00593">
    <property type="entry name" value="TonB_dep_Rec_b-barrel"/>
    <property type="match status" value="1"/>
</dbReference>
<dbReference type="GO" id="GO:0009279">
    <property type="term" value="C:cell outer membrane"/>
    <property type="evidence" value="ECO:0007669"/>
    <property type="project" value="UniProtKB-SubCell"/>
</dbReference>
<keyword evidence="5 10" id="KW-0812">Transmembrane</keyword>
<evidence type="ECO:0000256" key="2">
    <source>
        <dbReference type="ARBA" id="ARBA00009810"/>
    </source>
</evidence>
<dbReference type="AlphaFoldDB" id="E7RUE8"/>
<evidence type="ECO:0000256" key="3">
    <source>
        <dbReference type="ARBA" id="ARBA00022448"/>
    </source>
</evidence>
<dbReference type="InterPro" id="IPR037066">
    <property type="entry name" value="Plug_dom_sf"/>
</dbReference>
<dbReference type="PROSITE" id="PS52016">
    <property type="entry name" value="TONB_DEPENDENT_REC_3"/>
    <property type="match status" value="1"/>
</dbReference>
<dbReference type="eggNOG" id="COG4773">
    <property type="taxonomic scope" value="Bacteria"/>
</dbReference>
<keyword evidence="4 10" id="KW-1134">Transmembrane beta strand</keyword>
<evidence type="ECO:0000256" key="8">
    <source>
        <dbReference type="ARBA" id="ARBA00023170"/>
    </source>
</evidence>
<dbReference type="RefSeq" id="WP_005671835.1">
    <property type="nucleotide sequence ID" value="NZ_CP146288.1"/>
</dbReference>
<evidence type="ECO:0000256" key="5">
    <source>
        <dbReference type="ARBA" id="ARBA00022692"/>
    </source>
</evidence>
<dbReference type="NCBIfam" id="TIGR01783">
    <property type="entry name" value="TonB-siderophor"/>
    <property type="match status" value="1"/>
</dbReference>
<feature type="domain" description="TonB-dependent receptor-like beta-barrel" evidence="13">
    <location>
        <begin position="299"/>
        <end position="689"/>
    </location>
</feature>
<keyword evidence="6 11" id="KW-0798">TonB box</keyword>
<comment type="similarity">
    <text evidence="2 10 11">Belongs to the TonB-dependent receptor family.</text>
</comment>
<dbReference type="Gene3D" id="2.170.130.10">
    <property type="entry name" value="TonB-dependent receptor, plug domain"/>
    <property type="match status" value="1"/>
</dbReference>
<feature type="domain" description="TonB-dependent receptor plug" evidence="14">
    <location>
        <begin position="77"/>
        <end position="177"/>
    </location>
</feature>
<proteinExistence type="inferred from homology"/>
<dbReference type="PANTHER" id="PTHR32552:SF82">
    <property type="entry name" value="FCUA PROTEIN"/>
    <property type="match status" value="1"/>
</dbReference>
<keyword evidence="7 10" id="KW-0472">Membrane</keyword>
<evidence type="ECO:0000313" key="15">
    <source>
        <dbReference type="EMBL" id="EFV95931.1"/>
    </source>
</evidence>
<keyword evidence="3 10" id="KW-0813">Transport</keyword>
<dbReference type="PANTHER" id="PTHR32552">
    <property type="entry name" value="FERRICHROME IRON RECEPTOR-RELATED"/>
    <property type="match status" value="1"/>
</dbReference>
<organism evidence="15 16">
    <name type="scientific">Lautropia mirabilis ATCC 51599</name>
    <dbReference type="NCBI Taxonomy" id="887898"/>
    <lineage>
        <taxon>Bacteria</taxon>
        <taxon>Pseudomonadati</taxon>
        <taxon>Pseudomonadota</taxon>
        <taxon>Betaproteobacteria</taxon>
        <taxon>Burkholderiales</taxon>
        <taxon>Burkholderiaceae</taxon>
        <taxon>Lautropia</taxon>
    </lineage>
</organism>
<dbReference type="HOGENOM" id="CLU_008287_22_1_4"/>
<name>E7RUE8_9BURK</name>
<comment type="subcellular location">
    <subcellularLocation>
        <location evidence="1 10">Cell outer membrane</location>
        <topology evidence="1 10">Multi-pass membrane protein</topology>
    </subcellularLocation>
</comment>
<keyword evidence="8 15" id="KW-0675">Receptor</keyword>